<dbReference type="Gene3D" id="3.30.70.2200">
    <property type="match status" value="1"/>
</dbReference>
<sequence length="320" mass="34520">MVTVLRPDEVKTKYGPLFCRGFITIVDEKAGKAKIIEQCCARGPGEWDIVNRRRTGGVIDNIVMQGTTLVMDVSIGEKELRFGPVSADLGGQGLKAFKVEGDEVRTTWYGIAGASVGIGACLPQCPDVIRTEYPDDFKIGGGHAAHVDIITPKMVRLVIGVDDTDTKEKGATWATALKMGQNAPVGHFLEHKIIQLNPKTPTKTTNCCSSAVSFAVREEDIPRLIEYCVDFLKKESYSTDAVMTVFQGLEVPKRLVEYGWSAKSTMYTREDAVKVAEECGVQIISITGTDGTIGAVAAIGCVDLGPEAAGVPEDFPDLVM</sequence>
<dbReference type="OMA" id="KTTNCVG"/>
<organism evidence="2 3">
    <name type="scientific">Methanomethylophilus alvi</name>
    <dbReference type="NCBI Taxonomy" id="1291540"/>
    <lineage>
        <taxon>Archaea</taxon>
        <taxon>Methanobacteriati</taxon>
        <taxon>Thermoplasmatota</taxon>
        <taxon>Thermoplasmata</taxon>
        <taxon>Methanomassiliicoccales</taxon>
        <taxon>Methanomethylophilaceae</taxon>
        <taxon>Methanomethylophilus</taxon>
    </lineage>
</organism>
<dbReference type="Pfam" id="PF22641">
    <property type="entry name" value="TiaS_TCKD"/>
    <property type="match status" value="1"/>
</dbReference>
<evidence type="ECO:0000259" key="1">
    <source>
        <dbReference type="Pfam" id="PF22641"/>
    </source>
</evidence>
<dbReference type="Proteomes" id="UP000273278">
    <property type="component" value="Chromosome"/>
</dbReference>
<dbReference type="InterPro" id="IPR053870">
    <property type="entry name" value="TiaS-like_TCKD"/>
</dbReference>
<dbReference type="GeneID" id="41320990"/>
<accession>A0A3G3IEX3</accession>
<reference evidence="2 3" key="1">
    <citation type="submission" date="2016-10" db="EMBL/GenBank/DDBJ databases">
        <title>Complete genome of the TMA-utilizing, human hosted archaeon Methanomethylophilus alvus Gen. nov, sp. nov., strain Mx-05, derived from a pure culture.</title>
        <authorList>
            <person name="Brugere J.-F."/>
            <person name="Ben Hania W."/>
            <person name="Chaudhary P.P."/>
            <person name="Gaci N."/>
            <person name="Borrel G."/>
            <person name="Cao Van Tuat L."/>
            <person name="Fardeau M.-L."/>
            <person name="Harris H.M.B."/>
            <person name="O'Toole P.W."/>
            <person name="Ollivier B."/>
        </authorList>
    </citation>
    <scope>NUCLEOTIDE SEQUENCE [LARGE SCALE GENOMIC DNA]</scope>
    <source>
        <strain evidence="2 3">Mx-05</strain>
    </source>
</reference>
<dbReference type="AlphaFoldDB" id="A0A3G3IEX3"/>
<proteinExistence type="predicted"/>
<name>A0A3G3IEX3_9ARCH</name>
<gene>
    <name evidence="2" type="ORF">BKD89_00935</name>
</gene>
<dbReference type="PANTHER" id="PTHR40705">
    <property type="entry name" value="TRNA(ILE2) 2-AGMATINYLCYTIDINE SYNTHETASE TIAS"/>
    <property type="match status" value="1"/>
</dbReference>
<dbReference type="RefSeq" id="WP_015504097.1">
    <property type="nucleotide sequence ID" value="NZ_CP017686.1"/>
</dbReference>
<evidence type="ECO:0000313" key="2">
    <source>
        <dbReference type="EMBL" id="AYQ54387.1"/>
    </source>
</evidence>
<evidence type="ECO:0000313" key="3">
    <source>
        <dbReference type="Proteomes" id="UP000273278"/>
    </source>
</evidence>
<feature type="domain" description="TiaS-like TCKD" evidence="1">
    <location>
        <begin position="158"/>
        <end position="286"/>
    </location>
</feature>
<dbReference type="PANTHER" id="PTHR40705:SF2">
    <property type="entry name" value="DUF1743 DOMAIN-CONTAINING PROTEIN"/>
    <property type="match status" value="1"/>
</dbReference>
<protein>
    <recommendedName>
        <fullName evidence="1">TiaS-like TCKD domain-containing protein</fullName>
    </recommendedName>
</protein>
<dbReference type="EMBL" id="CP017686">
    <property type="protein sequence ID" value="AYQ54387.1"/>
    <property type="molecule type" value="Genomic_DNA"/>
</dbReference>